<dbReference type="Proteomes" id="UP000467130">
    <property type="component" value="Chromosome"/>
</dbReference>
<organism evidence="14 15">
    <name type="scientific">Mycobacterium stomatepiae</name>
    <dbReference type="NCBI Taxonomy" id="470076"/>
    <lineage>
        <taxon>Bacteria</taxon>
        <taxon>Bacillati</taxon>
        <taxon>Actinomycetota</taxon>
        <taxon>Actinomycetes</taxon>
        <taxon>Mycobacteriales</taxon>
        <taxon>Mycobacteriaceae</taxon>
        <taxon>Mycobacterium</taxon>
        <taxon>Mycobacterium simiae complex</taxon>
    </lineage>
</organism>
<evidence type="ECO:0000256" key="6">
    <source>
        <dbReference type="ARBA" id="ARBA00022723"/>
    </source>
</evidence>
<keyword evidence="2" id="KW-0813">Transport</keyword>
<feature type="transmembrane region" description="Helical" evidence="12">
    <location>
        <begin position="88"/>
        <end position="111"/>
    </location>
</feature>
<evidence type="ECO:0000256" key="10">
    <source>
        <dbReference type="ARBA" id="ARBA00023136"/>
    </source>
</evidence>
<keyword evidence="15" id="KW-1185">Reference proteome</keyword>
<dbReference type="SUPFAM" id="SSF81342">
    <property type="entry name" value="Transmembrane di-heme cytochromes"/>
    <property type="match status" value="1"/>
</dbReference>
<dbReference type="GO" id="GO:0020037">
    <property type="term" value="F:heme binding"/>
    <property type="evidence" value="ECO:0007669"/>
    <property type="project" value="TreeGrafter"/>
</dbReference>
<dbReference type="PANTHER" id="PTHR30529:SF6">
    <property type="entry name" value="BLL0291 PROTEIN"/>
    <property type="match status" value="1"/>
</dbReference>
<feature type="domain" description="Cytochrome b561 bacterial/Ni-hydrogenase" evidence="13">
    <location>
        <begin position="11"/>
        <end position="171"/>
    </location>
</feature>
<evidence type="ECO:0000256" key="8">
    <source>
        <dbReference type="ARBA" id="ARBA00022989"/>
    </source>
</evidence>
<protein>
    <submittedName>
        <fullName evidence="14">Cytochrome b</fullName>
    </submittedName>
</protein>
<evidence type="ECO:0000259" key="13">
    <source>
        <dbReference type="Pfam" id="PF01292"/>
    </source>
</evidence>
<name>A0A7I7QBA1_9MYCO</name>
<evidence type="ECO:0000256" key="1">
    <source>
        <dbReference type="ARBA" id="ARBA00004651"/>
    </source>
</evidence>
<feature type="transmembrane region" description="Helical" evidence="12">
    <location>
        <begin position="50"/>
        <end position="67"/>
    </location>
</feature>
<evidence type="ECO:0000256" key="2">
    <source>
        <dbReference type="ARBA" id="ARBA00022448"/>
    </source>
</evidence>
<proteinExistence type="inferred from homology"/>
<dbReference type="GO" id="GO:0022904">
    <property type="term" value="P:respiratory electron transport chain"/>
    <property type="evidence" value="ECO:0007669"/>
    <property type="project" value="InterPro"/>
</dbReference>
<dbReference type="KEGG" id="msto:MSTO_38000"/>
<dbReference type="Gene3D" id="1.20.950.20">
    <property type="entry name" value="Transmembrane di-heme cytochromes, Chain C"/>
    <property type="match status" value="1"/>
</dbReference>
<dbReference type="AlphaFoldDB" id="A0A7I7QBA1"/>
<keyword evidence="3" id="KW-1003">Cell membrane</keyword>
<evidence type="ECO:0000256" key="7">
    <source>
        <dbReference type="ARBA" id="ARBA00022982"/>
    </source>
</evidence>
<dbReference type="InterPro" id="IPR052168">
    <property type="entry name" value="Cytochrome_b561_oxidase"/>
</dbReference>
<keyword evidence="6" id="KW-0479">Metal-binding</keyword>
<dbReference type="EMBL" id="AP022587">
    <property type="protein sequence ID" value="BBY23595.1"/>
    <property type="molecule type" value="Genomic_DNA"/>
</dbReference>
<dbReference type="GO" id="GO:0009055">
    <property type="term" value="F:electron transfer activity"/>
    <property type="evidence" value="ECO:0007669"/>
    <property type="project" value="InterPro"/>
</dbReference>
<dbReference type="Pfam" id="PF01292">
    <property type="entry name" value="Ni_hydr_CYTB"/>
    <property type="match status" value="1"/>
</dbReference>
<dbReference type="GO" id="GO:0005886">
    <property type="term" value="C:plasma membrane"/>
    <property type="evidence" value="ECO:0007669"/>
    <property type="project" value="UniProtKB-SubCell"/>
</dbReference>
<evidence type="ECO:0000256" key="9">
    <source>
        <dbReference type="ARBA" id="ARBA00023004"/>
    </source>
</evidence>
<keyword evidence="10 12" id="KW-0472">Membrane</keyword>
<reference evidence="14 15" key="1">
    <citation type="journal article" date="2019" name="Emerg. Microbes Infect.">
        <title>Comprehensive subspecies identification of 175 nontuberculous mycobacteria species based on 7547 genomic profiles.</title>
        <authorList>
            <person name="Matsumoto Y."/>
            <person name="Kinjo T."/>
            <person name="Motooka D."/>
            <person name="Nabeya D."/>
            <person name="Jung N."/>
            <person name="Uechi K."/>
            <person name="Horii T."/>
            <person name="Iida T."/>
            <person name="Fujita J."/>
            <person name="Nakamura S."/>
        </authorList>
    </citation>
    <scope>NUCLEOTIDE SEQUENCE [LARGE SCALE GENOMIC DNA]</scope>
    <source>
        <strain evidence="14 15">JCM 17783</strain>
    </source>
</reference>
<comment type="subcellular location">
    <subcellularLocation>
        <location evidence="1">Cell membrane</location>
        <topology evidence="1">Multi-pass membrane protein</topology>
    </subcellularLocation>
</comment>
<keyword evidence="9" id="KW-0408">Iron</keyword>
<evidence type="ECO:0000256" key="5">
    <source>
        <dbReference type="ARBA" id="ARBA00022692"/>
    </source>
</evidence>
<evidence type="ECO:0000313" key="15">
    <source>
        <dbReference type="Proteomes" id="UP000467130"/>
    </source>
</evidence>
<dbReference type="PANTHER" id="PTHR30529">
    <property type="entry name" value="CYTOCHROME B561"/>
    <property type="match status" value="1"/>
</dbReference>
<accession>A0A7I7QBA1</accession>
<feature type="transmembrane region" description="Helical" evidence="12">
    <location>
        <begin position="146"/>
        <end position="168"/>
    </location>
</feature>
<comment type="similarity">
    <text evidence="11">Belongs to the cytochrome b561 family.</text>
</comment>
<evidence type="ECO:0000256" key="4">
    <source>
        <dbReference type="ARBA" id="ARBA00022617"/>
    </source>
</evidence>
<dbReference type="GO" id="GO:0046872">
    <property type="term" value="F:metal ion binding"/>
    <property type="evidence" value="ECO:0007669"/>
    <property type="project" value="UniProtKB-KW"/>
</dbReference>
<evidence type="ECO:0000256" key="11">
    <source>
        <dbReference type="ARBA" id="ARBA00037975"/>
    </source>
</evidence>
<evidence type="ECO:0000256" key="3">
    <source>
        <dbReference type="ARBA" id="ARBA00022475"/>
    </source>
</evidence>
<feature type="transmembrane region" description="Helical" evidence="12">
    <location>
        <begin position="21"/>
        <end position="44"/>
    </location>
</feature>
<keyword evidence="7" id="KW-0249">Electron transport</keyword>
<evidence type="ECO:0000256" key="12">
    <source>
        <dbReference type="SAM" id="Phobius"/>
    </source>
</evidence>
<evidence type="ECO:0000313" key="14">
    <source>
        <dbReference type="EMBL" id="BBY23595.1"/>
    </source>
</evidence>
<keyword evidence="4" id="KW-0349">Heme</keyword>
<dbReference type="InterPro" id="IPR011577">
    <property type="entry name" value="Cyt_b561_bac/Ni-Hgenase"/>
</dbReference>
<sequence>MSGENAETAARFTIPSRILHWLMAPMVIVQLLIGVTMIASLSYYPLLLAIHRPLGVAILVFAVVRLANRLTHRPPAFLATMSRLERRIATWSEYALYALLLIQPVIGWATLSAAKLPVTLAGPLRLPGIAPQNLDLYAVLRECHGVFAFLLFAAFTAHMCAVLFHTLVLRDKCSIEWHCGPTSSVRQRRTHKVAPEPWMGFRWPAR</sequence>
<keyword evidence="5 12" id="KW-0812">Transmembrane</keyword>
<dbReference type="InterPro" id="IPR016174">
    <property type="entry name" value="Di-haem_cyt_TM"/>
</dbReference>
<gene>
    <name evidence="14" type="ORF">MSTO_38000</name>
</gene>
<keyword evidence="8 12" id="KW-1133">Transmembrane helix</keyword>